<evidence type="ECO:0000313" key="2">
    <source>
        <dbReference type="EMBL" id="BFF94391.1"/>
    </source>
</evidence>
<dbReference type="EMBL" id="AP029264">
    <property type="protein sequence ID" value="BFF94391.1"/>
    <property type="molecule type" value="Genomic_DNA"/>
</dbReference>
<evidence type="ECO:0000256" key="1">
    <source>
        <dbReference type="SAM" id="Phobius"/>
    </source>
</evidence>
<sequence>MNEARSLFTTFLILAFLLFLLYAFYEAAF</sequence>
<organism evidence="2 3">
    <name type="scientific">Drosophila madeirensis</name>
    <name type="common">Fruit fly</name>
    <dbReference type="NCBI Taxonomy" id="30013"/>
    <lineage>
        <taxon>Eukaryota</taxon>
        <taxon>Metazoa</taxon>
        <taxon>Ecdysozoa</taxon>
        <taxon>Arthropoda</taxon>
        <taxon>Hexapoda</taxon>
        <taxon>Insecta</taxon>
        <taxon>Pterygota</taxon>
        <taxon>Neoptera</taxon>
        <taxon>Endopterygota</taxon>
        <taxon>Diptera</taxon>
        <taxon>Brachycera</taxon>
        <taxon>Muscomorpha</taxon>
        <taxon>Ephydroidea</taxon>
        <taxon>Drosophilidae</taxon>
        <taxon>Drosophila</taxon>
        <taxon>Sophophora</taxon>
    </lineage>
</organism>
<keyword evidence="1" id="KW-1133">Transmembrane helix</keyword>
<feature type="transmembrane region" description="Helical" evidence="1">
    <location>
        <begin position="7"/>
        <end position="25"/>
    </location>
</feature>
<dbReference type="Proteomes" id="UP001500889">
    <property type="component" value="Chromosome U"/>
</dbReference>
<keyword evidence="1" id="KW-0812">Transmembrane</keyword>
<keyword evidence="3" id="KW-1185">Reference proteome</keyword>
<reference evidence="2 3" key="1">
    <citation type="submission" date="2024-02" db="EMBL/GenBank/DDBJ databases">
        <title>A chromosome-level genome assembly of Drosophila madeirensis, a fruit fly species endemic to Madeira island.</title>
        <authorList>
            <person name="Tomihara K."/>
            <person name="Llopart A."/>
            <person name="Yamamoto D."/>
        </authorList>
    </citation>
    <scope>NUCLEOTIDE SEQUENCE [LARGE SCALE GENOMIC DNA]</scope>
    <source>
        <strain evidence="2 3">RF1</strain>
    </source>
</reference>
<proteinExistence type="predicted"/>
<accession>A0AAU9FF21</accession>
<dbReference type="InterPro" id="IPR054083">
    <property type="entry name" value="SclA/B"/>
</dbReference>
<gene>
    <name evidence="2" type="ORF">DMAD_12035</name>
</gene>
<evidence type="ECO:0000313" key="3">
    <source>
        <dbReference type="Proteomes" id="UP001500889"/>
    </source>
</evidence>
<dbReference type="AlphaFoldDB" id="A0AAU9FF21"/>
<name>A0AAU9FF21_DROMD</name>
<dbReference type="CDD" id="cd20274">
    <property type="entry name" value="Sarcolamban"/>
    <property type="match status" value="1"/>
</dbReference>
<protein>
    <submittedName>
        <fullName evidence="2">Sarcolamban B</fullName>
    </submittedName>
</protein>
<dbReference type="Pfam" id="PF21898">
    <property type="entry name" value="Sarcolamban"/>
    <property type="match status" value="1"/>
</dbReference>
<keyword evidence="1" id="KW-0472">Membrane</keyword>